<proteinExistence type="predicted"/>
<dbReference type="Pfam" id="PF03473">
    <property type="entry name" value="MOSC"/>
    <property type="match status" value="1"/>
</dbReference>
<dbReference type="GO" id="GO:0030170">
    <property type="term" value="F:pyridoxal phosphate binding"/>
    <property type="evidence" value="ECO:0007669"/>
    <property type="project" value="InterPro"/>
</dbReference>
<gene>
    <name evidence="2" type="ORF">DUI87_07988</name>
</gene>
<dbReference type="PANTHER" id="PTHR14237">
    <property type="entry name" value="MOLYBDOPTERIN COFACTOR SULFURASE MOSC"/>
    <property type="match status" value="1"/>
</dbReference>
<keyword evidence="3" id="KW-1185">Reference proteome</keyword>
<dbReference type="InterPro" id="IPR005302">
    <property type="entry name" value="MoCF_Sase_C"/>
</dbReference>
<evidence type="ECO:0000259" key="1">
    <source>
        <dbReference type="PROSITE" id="PS51340"/>
    </source>
</evidence>
<sequence>MHLDISNEDIQRNLQAGHVCGDNIDLVDGRPTGSVRISFGYMSSFEDAQIFLNFIIATTLSKSNAEIPFQLVTKPMTQSVPDDHLSFNSADKLSPVLQVSDRELRSISSKTEVTGRWQPLEPEAESIRASVSETAVPTCRKGGKPITVANIYVYPIKSCSAFEVTEWPVGNQGLLYDRNWMVVNQNGVCMTQKQEPRLCLVNPSIDLKQKIMVIQAEGMDPISVPLEDNTGKEAVICESKVCSHRVKTYDCGERIADWLSVFLGHPCRLIRQSSDAKSKSHQKNKKGLSCATDISLSLVNEAQYLLINVASILQLKEHISARLKEPLEIEELIRRFRANIVISASESFEEEEWAEISIGALQFQV</sequence>
<evidence type="ECO:0000313" key="3">
    <source>
        <dbReference type="Proteomes" id="UP000269221"/>
    </source>
</evidence>
<protein>
    <recommendedName>
        <fullName evidence="1">MOSC domain-containing protein</fullName>
    </recommendedName>
</protein>
<reference evidence="2 3" key="1">
    <citation type="submission" date="2018-07" db="EMBL/GenBank/DDBJ databases">
        <title>A high quality draft genome assembly of the barn swallow (H. rustica rustica).</title>
        <authorList>
            <person name="Formenti G."/>
            <person name="Chiara M."/>
            <person name="Poveda L."/>
            <person name="Francoijs K.-J."/>
            <person name="Bonisoli-Alquati A."/>
            <person name="Canova L."/>
            <person name="Gianfranceschi L."/>
            <person name="Horner D.S."/>
            <person name="Saino N."/>
        </authorList>
    </citation>
    <scope>NUCLEOTIDE SEQUENCE [LARGE SCALE GENOMIC DNA]</scope>
    <source>
        <strain evidence="2">Chelidonia</strain>
        <tissue evidence="2">Blood</tissue>
    </source>
</reference>
<name>A0A3M0KWH2_HIRRU</name>
<dbReference type="PROSITE" id="PS51340">
    <property type="entry name" value="MOSC"/>
    <property type="match status" value="1"/>
</dbReference>
<dbReference type="OrthoDB" id="420046at2759"/>
<comment type="caution">
    <text evidence="2">The sequence shown here is derived from an EMBL/GenBank/DDBJ whole genome shotgun (WGS) entry which is preliminary data.</text>
</comment>
<dbReference type="STRING" id="333673.A0A3M0KWH2"/>
<dbReference type="Proteomes" id="UP000269221">
    <property type="component" value="Unassembled WGS sequence"/>
</dbReference>
<feature type="domain" description="MOSC" evidence="1">
    <location>
        <begin position="267"/>
        <end position="365"/>
    </location>
</feature>
<dbReference type="AlphaFoldDB" id="A0A3M0KWH2"/>
<dbReference type="PANTHER" id="PTHR14237:SF19">
    <property type="entry name" value="MITOCHONDRIAL AMIDOXIME REDUCING COMPONENT 1"/>
    <property type="match status" value="1"/>
</dbReference>
<evidence type="ECO:0000313" key="2">
    <source>
        <dbReference type="EMBL" id="RMC15784.1"/>
    </source>
</evidence>
<dbReference type="EMBL" id="QRBI01000104">
    <property type="protein sequence ID" value="RMC15784.1"/>
    <property type="molecule type" value="Genomic_DNA"/>
</dbReference>
<dbReference type="GO" id="GO:0003824">
    <property type="term" value="F:catalytic activity"/>
    <property type="evidence" value="ECO:0007669"/>
    <property type="project" value="InterPro"/>
</dbReference>
<accession>A0A3M0KWH2</accession>
<dbReference type="Pfam" id="PF03476">
    <property type="entry name" value="MOSC_N"/>
    <property type="match status" value="1"/>
</dbReference>
<dbReference type="InterPro" id="IPR005303">
    <property type="entry name" value="MOCOS_middle"/>
</dbReference>
<dbReference type="SUPFAM" id="SSF141673">
    <property type="entry name" value="MOSC N-terminal domain-like"/>
    <property type="match status" value="1"/>
</dbReference>
<dbReference type="GO" id="GO:0030151">
    <property type="term" value="F:molybdenum ion binding"/>
    <property type="evidence" value="ECO:0007669"/>
    <property type="project" value="InterPro"/>
</dbReference>
<organism evidence="2 3">
    <name type="scientific">Hirundo rustica rustica</name>
    <dbReference type="NCBI Taxonomy" id="333673"/>
    <lineage>
        <taxon>Eukaryota</taxon>
        <taxon>Metazoa</taxon>
        <taxon>Chordata</taxon>
        <taxon>Craniata</taxon>
        <taxon>Vertebrata</taxon>
        <taxon>Euteleostomi</taxon>
        <taxon>Archelosauria</taxon>
        <taxon>Archosauria</taxon>
        <taxon>Dinosauria</taxon>
        <taxon>Saurischia</taxon>
        <taxon>Theropoda</taxon>
        <taxon>Coelurosauria</taxon>
        <taxon>Aves</taxon>
        <taxon>Neognathae</taxon>
        <taxon>Neoaves</taxon>
        <taxon>Telluraves</taxon>
        <taxon>Australaves</taxon>
        <taxon>Passeriformes</taxon>
        <taxon>Sylvioidea</taxon>
        <taxon>Hirundinidae</taxon>
        <taxon>Hirundo</taxon>
    </lineage>
</organism>